<name>A0A514CXQ8_9CAUD</name>
<feature type="region of interest" description="Disordered" evidence="1">
    <location>
        <begin position="78"/>
        <end position="99"/>
    </location>
</feature>
<reference evidence="2 3" key="1">
    <citation type="submission" date="2019-05" db="EMBL/GenBank/DDBJ databases">
        <authorList>
            <person name="Anderson T.C."/>
            <person name="Ballou V.G."/>
            <person name="Berkey V.K."/>
            <person name="Bonaccorso K.R."/>
            <person name="Busby L.B."/>
            <person name="Carey D.A."/>
            <person name="Cutaia C."/>
            <person name="Dalenburg J."/>
            <person name="Diaz-Ramirez E.N."/>
            <person name="Holmes K.J."/>
            <person name="Liner T.A."/>
            <person name="McGrew S.T."/>
            <person name="Meares D.P."/>
            <person name="Mordente R.E."/>
            <person name="Pietrzak P.A."/>
            <person name="Shirley O.A."/>
            <person name="Slimani Z."/>
            <person name="Smith A.M."/>
            <person name="Wallace S.D."/>
            <person name="Wright Y.S."/>
            <person name="Williams D.C."/>
            <person name="Garlena R.A."/>
            <person name="Russell D.A."/>
            <person name="Pope W.H."/>
            <person name="Jacobs-Sera D."/>
            <person name="Hatfull G.F."/>
        </authorList>
    </citation>
    <scope>NUCLEOTIDE SEQUENCE [LARGE SCALE GENOMIC DNA]</scope>
</reference>
<sequence length="99" mass="10876">MRDPYRGVYGDYTPLTYSIGSVCEAKHQKSMLYKANATVVNAAANTMKEGFSKIGQSFKNFADSIGLTTMNHSEWAGNVKHDEHSSDITKAGDLEANRV</sequence>
<evidence type="ECO:0000313" key="2">
    <source>
        <dbReference type="EMBL" id="QDH85281.1"/>
    </source>
</evidence>
<keyword evidence="3" id="KW-1185">Reference proteome</keyword>
<organism evidence="2 3">
    <name type="scientific">Gordonia phage Kenosha</name>
    <dbReference type="NCBI Taxonomy" id="2588490"/>
    <lineage>
        <taxon>Viruses</taxon>
        <taxon>Duplodnaviria</taxon>
        <taxon>Heunggongvirae</taxon>
        <taxon>Uroviricota</taxon>
        <taxon>Caudoviricetes</taxon>
        <taxon>Deejayvirinae</taxon>
        <taxon>Kenoshavirus</taxon>
        <taxon>Kenoshavirus kenosha</taxon>
    </lineage>
</organism>
<dbReference type="EMBL" id="MN010761">
    <property type="protein sequence ID" value="QDH85281.1"/>
    <property type="molecule type" value="Genomic_DNA"/>
</dbReference>
<feature type="compositionally biased region" description="Basic and acidic residues" evidence="1">
    <location>
        <begin position="79"/>
        <end position="99"/>
    </location>
</feature>
<gene>
    <name evidence="2" type="primary">50</name>
    <name evidence="2" type="ORF">SEA_KENOSHA_50</name>
</gene>
<evidence type="ECO:0000313" key="3">
    <source>
        <dbReference type="Proteomes" id="UP000318324"/>
    </source>
</evidence>
<protein>
    <submittedName>
        <fullName evidence="2">Uncharacterized protein</fullName>
    </submittedName>
</protein>
<dbReference type="KEGG" id="vg:55619920"/>
<dbReference type="GeneID" id="55619920"/>
<accession>A0A514CXQ8</accession>
<evidence type="ECO:0000256" key="1">
    <source>
        <dbReference type="SAM" id="MobiDB-lite"/>
    </source>
</evidence>
<dbReference type="Proteomes" id="UP000318324">
    <property type="component" value="Segment"/>
</dbReference>
<proteinExistence type="predicted"/>
<dbReference type="RefSeq" id="YP_009849484.1">
    <property type="nucleotide sequence ID" value="NC_048793.1"/>
</dbReference>